<evidence type="ECO:0000256" key="6">
    <source>
        <dbReference type="ARBA" id="ARBA00035198"/>
    </source>
</evidence>
<dbReference type="InterPro" id="IPR047873">
    <property type="entry name" value="Ribosomal_uL16"/>
</dbReference>
<evidence type="ECO:0000256" key="7">
    <source>
        <dbReference type="HAMAP-Rule" id="MF_01342"/>
    </source>
</evidence>
<dbReference type="HAMAP" id="MF_01342">
    <property type="entry name" value="Ribosomal_uL16"/>
    <property type="match status" value="1"/>
</dbReference>
<evidence type="ECO:0000256" key="4">
    <source>
        <dbReference type="ARBA" id="ARBA00022980"/>
    </source>
</evidence>
<comment type="function">
    <text evidence="7 9">Binds 23S rRNA and is also seen to make contacts with the A and possibly P site tRNAs.</text>
</comment>
<dbReference type="GO" id="GO:0022625">
    <property type="term" value="C:cytosolic large ribosomal subunit"/>
    <property type="evidence" value="ECO:0007669"/>
    <property type="project" value="TreeGrafter"/>
</dbReference>
<gene>
    <name evidence="7 11" type="primary">rplP</name>
    <name evidence="11" type="ORF">G0Q06_09330</name>
</gene>
<dbReference type="InterPro" id="IPR016180">
    <property type="entry name" value="Ribosomal_uL16_dom"/>
</dbReference>
<dbReference type="RefSeq" id="WP_163964895.1">
    <property type="nucleotide sequence ID" value="NZ_JAAGNX010000002.1"/>
</dbReference>
<sequence>MPLMPSRTKYRKSQRRRNRGNAKGGDTLAFGDFGIQALGRGLLTASQIEAARVAINRYLSRRGKVWIRVFPHKPITKKPAETRQGKGKGAVEFWAANIKPGTVLFELSGVSITAAREAMRLADGKLPITCRFIHKDL</sequence>
<dbReference type="SUPFAM" id="SSF54686">
    <property type="entry name" value="Ribosomal protein L16p/L10e"/>
    <property type="match status" value="1"/>
</dbReference>
<keyword evidence="4 7" id="KW-0689">Ribosomal protein</keyword>
<dbReference type="FunFam" id="3.90.1170.10:FF:000001">
    <property type="entry name" value="50S ribosomal protein L16"/>
    <property type="match status" value="1"/>
</dbReference>
<evidence type="ECO:0000313" key="11">
    <source>
        <dbReference type="EMBL" id="NDV62650.1"/>
    </source>
</evidence>
<evidence type="ECO:0000313" key="12">
    <source>
        <dbReference type="Proteomes" id="UP000478417"/>
    </source>
</evidence>
<dbReference type="CDD" id="cd01433">
    <property type="entry name" value="Ribosomal_L16_L10e"/>
    <property type="match status" value="1"/>
</dbReference>
<reference evidence="11 12" key="1">
    <citation type="submission" date="2020-02" db="EMBL/GenBank/DDBJ databases">
        <title>Albibacoteraceae fam. nov., the first described family within the subdivision 4 Verrucomicrobia.</title>
        <authorList>
            <person name="Xi F."/>
        </authorList>
    </citation>
    <scope>NUCLEOTIDE SEQUENCE [LARGE SCALE GENOMIC DNA]</scope>
    <source>
        <strain evidence="11 12">CK1056</strain>
    </source>
</reference>
<evidence type="ECO:0000256" key="1">
    <source>
        <dbReference type="ARBA" id="ARBA00008931"/>
    </source>
</evidence>
<dbReference type="GO" id="GO:0000049">
    <property type="term" value="F:tRNA binding"/>
    <property type="evidence" value="ECO:0007669"/>
    <property type="project" value="UniProtKB-KW"/>
</dbReference>
<dbReference type="PRINTS" id="PR00060">
    <property type="entry name" value="RIBOSOMALL16"/>
</dbReference>
<dbReference type="NCBIfam" id="TIGR01164">
    <property type="entry name" value="rplP_bact"/>
    <property type="match status" value="1"/>
</dbReference>
<dbReference type="Proteomes" id="UP000478417">
    <property type="component" value="Unassembled WGS sequence"/>
</dbReference>
<keyword evidence="3 7" id="KW-0699">rRNA-binding</keyword>
<organism evidence="11 12">
    <name type="scientific">Oceanipulchritudo coccoides</name>
    <dbReference type="NCBI Taxonomy" id="2706888"/>
    <lineage>
        <taxon>Bacteria</taxon>
        <taxon>Pseudomonadati</taxon>
        <taxon>Verrucomicrobiota</taxon>
        <taxon>Opitutia</taxon>
        <taxon>Puniceicoccales</taxon>
        <taxon>Oceanipulchritudinaceae</taxon>
        <taxon>Oceanipulchritudo</taxon>
    </lineage>
</organism>
<comment type="subunit">
    <text evidence="7 9">Part of the 50S ribosomal subunit.</text>
</comment>
<keyword evidence="2 7" id="KW-0820">tRNA-binding</keyword>
<keyword evidence="12" id="KW-1185">Reference proteome</keyword>
<evidence type="ECO:0000256" key="8">
    <source>
        <dbReference type="RuleBase" id="RU004413"/>
    </source>
</evidence>
<dbReference type="GO" id="GO:0003735">
    <property type="term" value="F:structural constituent of ribosome"/>
    <property type="evidence" value="ECO:0007669"/>
    <property type="project" value="InterPro"/>
</dbReference>
<keyword evidence="5 7" id="KW-0687">Ribonucleoprotein</keyword>
<proteinExistence type="inferred from homology"/>
<dbReference type="EMBL" id="JAAGNX010000002">
    <property type="protein sequence ID" value="NDV62650.1"/>
    <property type="molecule type" value="Genomic_DNA"/>
</dbReference>
<dbReference type="Gene3D" id="3.90.1170.10">
    <property type="entry name" value="Ribosomal protein L10e/L16"/>
    <property type="match status" value="1"/>
</dbReference>
<dbReference type="PANTHER" id="PTHR12220:SF13">
    <property type="entry name" value="LARGE RIBOSOMAL SUBUNIT PROTEIN UL16M"/>
    <property type="match status" value="1"/>
</dbReference>
<keyword evidence="7 9" id="KW-0694">RNA-binding</keyword>
<evidence type="ECO:0000256" key="5">
    <source>
        <dbReference type="ARBA" id="ARBA00023274"/>
    </source>
</evidence>
<accession>A0A6B2M4U3</accession>
<evidence type="ECO:0000256" key="3">
    <source>
        <dbReference type="ARBA" id="ARBA00022730"/>
    </source>
</evidence>
<feature type="compositionally biased region" description="Basic residues" evidence="10">
    <location>
        <begin position="8"/>
        <end position="20"/>
    </location>
</feature>
<dbReference type="InterPro" id="IPR036920">
    <property type="entry name" value="Ribosomal_uL16_sf"/>
</dbReference>
<dbReference type="GO" id="GO:0019843">
    <property type="term" value="F:rRNA binding"/>
    <property type="evidence" value="ECO:0007669"/>
    <property type="project" value="UniProtKB-UniRule"/>
</dbReference>
<feature type="region of interest" description="Disordered" evidence="10">
    <location>
        <begin position="1"/>
        <end position="25"/>
    </location>
</feature>
<evidence type="ECO:0000256" key="2">
    <source>
        <dbReference type="ARBA" id="ARBA00022555"/>
    </source>
</evidence>
<evidence type="ECO:0000256" key="10">
    <source>
        <dbReference type="SAM" id="MobiDB-lite"/>
    </source>
</evidence>
<name>A0A6B2M4U3_9BACT</name>
<comment type="caution">
    <text evidence="11">The sequence shown here is derived from an EMBL/GenBank/DDBJ whole genome shotgun (WGS) entry which is preliminary data.</text>
</comment>
<dbReference type="Pfam" id="PF00252">
    <property type="entry name" value="Ribosomal_L16"/>
    <property type="match status" value="1"/>
</dbReference>
<evidence type="ECO:0000256" key="9">
    <source>
        <dbReference type="RuleBase" id="RU004414"/>
    </source>
</evidence>
<comment type="similarity">
    <text evidence="1 7 8">Belongs to the universal ribosomal protein uL16 family.</text>
</comment>
<protein>
    <recommendedName>
        <fullName evidence="6 7">Large ribosomal subunit protein uL16</fullName>
    </recommendedName>
</protein>
<dbReference type="GO" id="GO:0006412">
    <property type="term" value="P:translation"/>
    <property type="evidence" value="ECO:0007669"/>
    <property type="project" value="UniProtKB-UniRule"/>
</dbReference>
<dbReference type="InterPro" id="IPR000114">
    <property type="entry name" value="Ribosomal_uL16_bact-type"/>
</dbReference>
<dbReference type="PANTHER" id="PTHR12220">
    <property type="entry name" value="50S/60S RIBOSOMAL PROTEIN L16"/>
    <property type="match status" value="1"/>
</dbReference>
<dbReference type="AlphaFoldDB" id="A0A6B2M4U3"/>